<keyword evidence="1" id="KW-0812">Transmembrane</keyword>
<dbReference type="InterPro" id="IPR052894">
    <property type="entry name" value="AsmA-related"/>
</dbReference>
<keyword evidence="1" id="KW-0472">Membrane</keyword>
<dbReference type="InterPro" id="IPR007844">
    <property type="entry name" value="AsmA"/>
</dbReference>
<evidence type="ECO:0000256" key="1">
    <source>
        <dbReference type="SAM" id="Phobius"/>
    </source>
</evidence>
<dbReference type="PANTHER" id="PTHR30441">
    <property type="entry name" value="DUF748 DOMAIN-CONTAINING PROTEIN"/>
    <property type="match status" value="1"/>
</dbReference>
<feature type="domain" description="AsmA" evidence="2">
    <location>
        <begin position="3"/>
        <end position="182"/>
    </location>
</feature>
<sequence>MRWIIRLMVLALVFVVIAVGSILLLPSERIARIAADQIAQATGRKVEMTGETKVSFYPVLGISTGRTTVANADWSDKGPMFQADSFKVGVDPQALFGGAIRITGLEAVNPHILLQKDKSGRVNWELNVEGVTTTGAGTESAPAQSSQLALTLDRALITGAQLTYIDDQAGSTTQIKDVNFDMRWPSYTGEATIDASFRPAQEVVSITGRIARLDHLIDGAVSDLTAKFSTKGGAVDFTGKVSSLPQAAGRISADLSDSSRFMTSLGQAALDLPEGLGRAASVAGDLTYSEAGRLSLRNLSAKLDHNSLTGGVDLILGGARPRIEAQLDAGALDLSALAPESDGEAGTKETGTAVETGWSKAPIDASALGLADAQIALSAKSIDLGTFNFGQSRMIAAVDNSRAVFTLKELSGYGGNVSGEFVANNRSGLSVGGSMTARGMDMERLLTDAAGITRFATTGDMTLNFLGVGQSVHAIMNSLSGSLSLGTGRGVISGFDLDKLMRSGDVTGGTTVFDEMSASFAIKDGNMQGDDLKMSMPLARATGTGRIGLGAQDLNYTFTPSLLEGDSRKGLAIPVRIKGPWANPKIYPDLEAAIDLNFKEEKKKLKEEARQEVQKAIEKELGVTVPEGGDLKDTLKKEAEDTIKKELFKLFD</sequence>
<dbReference type="Pfam" id="PF05170">
    <property type="entry name" value="AsmA"/>
    <property type="match status" value="2"/>
</dbReference>
<dbReference type="EMBL" id="DMVW01000115">
    <property type="protein sequence ID" value="HAR52560.1"/>
    <property type="molecule type" value="Genomic_DNA"/>
</dbReference>
<accession>A0A348WDE8</accession>
<protein>
    <submittedName>
        <fullName evidence="3">AsmA family protein</fullName>
    </submittedName>
</protein>
<comment type="caution">
    <text evidence="3">The sequence shown here is derived from an EMBL/GenBank/DDBJ whole genome shotgun (WGS) entry which is preliminary data.</text>
</comment>
<dbReference type="GO" id="GO:0005886">
    <property type="term" value="C:plasma membrane"/>
    <property type="evidence" value="ECO:0007669"/>
    <property type="project" value="TreeGrafter"/>
</dbReference>
<feature type="transmembrane region" description="Helical" evidence="1">
    <location>
        <begin position="7"/>
        <end position="25"/>
    </location>
</feature>
<organism evidence="3 4">
    <name type="scientific">Roseovarius nubinhibens</name>
    <dbReference type="NCBI Taxonomy" id="314263"/>
    <lineage>
        <taxon>Bacteria</taxon>
        <taxon>Pseudomonadati</taxon>
        <taxon>Pseudomonadota</taxon>
        <taxon>Alphaproteobacteria</taxon>
        <taxon>Rhodobacterales</taxon>
        <taxon>Roseobacteraceae</taxon>
        <taxon>Roseovarius</taxon>
    </lineage>
</organism>
<name>A0A348WDE8_9RHOB</name>
<feature type="domain" description="AsmA" evidence="2">
    <location>
        <begin position="231"/>
        <end position="530"/>
    </location>
</feature>
<dbReference type="RefSeq" id="WP_339856990.1">
    <property type="nucleotide sequence ID" value="NZ_CAXAXR010000069.1"/>
</dbReference>
<evidence type="ECO:0000313" key="4">
    <source>
        <dbReference type="Proteomes" id="UP000264719"/>
    </source>
</evidence>
<dbReference type="Proteomes" id="UP000264719">
    <property type="component" value="Unassembled WGS sequence"/>
</dbReference>
<evidence type="ECO:0000259" key="2">
    <source>
        <dbReference type="Pfam" id="PF05170"/>
    </source>
</evidence>
<keyword evidence="1" id="KW-1133">Transmembrane helix</keyword>
<dbReference type="PANTHER" id="PTHR30441:SF4">
    <property type="entry name" value="PROTEIN ASMA"/>
    <property type="match status" value="1"/>
</dbReference>
<dbReference type="GO" id="GO:0090313">
    <property type="term" value="P:regulation of protein targeting to membrane"/>
    <property type="evidence" value="ECO:0007669"/>
    <property type="project" value="TreeGrafter"/>
</dbReference>
<evidence type="ECO:0000313" key="3">
    <source>
        <dbReference type="EMBL" id="HAR52560.1"/>
    </source>
</evidence>
<proteinExistence type="predicted"/>
<dbReference type="AlphaFoldDB" id="A0A348WDE8"/>
<gene>
    <name evidence="3" type="ORF">DCS45_11895</name>
</gene>
<reference evidence="3 4" key="1">
    <citation type="journal article" date="2018" name="Nat. Biotechnol.">
        <title>A standardized bacterial taxonomy based on genome phylogeny substantially revises the tree of life.</title>
        <authorList>
            <person name="Parks D.H."/>
            <person name="Chuvochina M."/>
            <person name="Waite D.W."/>
            <person name="Rinke C."/>
            <person name="Skarshewski A."/>
            <person name="Chaumeil P.A."/>
            <person name="Hugenholtz P."/>
        </authorList>
    </citation>
    <scope>NUCLEOTIDE SEQUENCE [LARGE SCALE GENOMIC DNA]</scope>
    <source>
        <strain evidence="3">UBA9169</strain>
    </source>
</reference>